<dbReference type="AlphaFoldDB" id="Q2SF02"/>
<dbReference type="SMART" id="SM00062">
    <property type="entry name" value="PBPb"/>
    <property type="match status" value="1"/>
</dbReference>
<protein>
    <submittedName>
        <fullName evidence="4">ABC-type amino acid transport/signal transduction systems, periplasmic component/domain</fullName>
    </submittedName>
</protein>
<comment type="similarity">
    <text evidence="1">Belongs to the bacterial solute-binding protein 3 family.</text>
</comment>
<dbReference type="RefSeq" id="WP_011397839.1">
    <property type="nucleotide sequence ID" value="NC_007645.1"/>
</dbReference>
<dbReference type="Proteomes" id="UP000000238">
    <property type="component" value="Chromosome"/>
</dbReference>
<dbReference type="eggNOG" id="COG0834">
    <property type="taxonomic scope" value="Bacteria"/>
</dbReference>
<dbReference type="PANTHER" id="PTHR35936">
    <property type="entry name" value="MEMBRANE-BOUND LYTIC MUREIN TRANSGLYCOSYLASE F"/>
    <property type="match status" value="1"/>
</dbReference>
<dbReference type="Pfam" id="PF00497">
    <property type="entry name" value="SBP_bac_3"/>
    <property type="match status" value="1"/>
</dbReference>
<evidence type="ECO:0000256" key="1">
    <source>
        <dbReference type="ARBA" id="ARBA00010333"/>
    </source>
</evidence>
<evidence type="ECO:0000259" key="3">
    <source>
        <dbReference type="SMART" id="SM00062"/>
    </source>
</evidence>
<dbReference type="InterPro" id="IPR001638">
    <property type="entry name" value="Solute-binding_3/MltF_N"/>
</dbReference>
<dbReference type="PANTHER" id="PTHR35936:SF25">
    <property type="entry name" value="ABC TRANSPORTER SUBSTRATE-BINDING PROTEIN"/>
    <property type="match status" value="1"/>
</dbReference>
<dbReference type="EMBL" id="CP000155">
    <property type="protein sequence ID" value="ABC30772.1"/>
    <property type="molecule type" value="Genomic_DNA"/>
</dbReference>
<evidence type="ECO:0000256" key="2">
    <source>
        <dbReference type="ARBA" id="ARBA00022729"/>
    </source>
</evidence>
<accession>Q2SF02</accession>
<dbReference type="Gene3D" id="3.40.190.10">
    <property type="entry name" value="Periplasmic binding protein-like II"/>
    <property type="match status" value="2"/>
</dbReference>
<gene>
    <name evidence="4" type="ordered locus">HCH_04057</name>
</gene>
<organism evidence="4 5">
    <name type="scientific">Hahella chejuensis (strain KCTC 2396)</name>
    <dbReference type="NCBI Taxonomy" id="349521"/>
    <lineage>
        <taxon>Bacteria</taxon>
        <taxon>Pseudomonadati</taxon>
        <taxon>Pseudomonadota</taxon>
        <taxon>Gammaproteobacteria</taxon>
        <taxon>Oceanospirillales</taxon>
        <taxon>Hahellaceae</taxon>
        <taxon>Hahella</taxon>
    </lineage>
</organism>
<feature type="domain" description="Solute-binding protein family 3/N-terminal" evidence="3">
    <location>
        <begin position="28"/>
        <end position="254"/>
    </location>
</feature>
<reference evidence="4 5" key="1">
    <citation type="journal article" date="2005" name="Nucleic Acids Res.">
        <title>Genomic blueprint of Hahella chejuensis, a marine microbe producing an algicidal agent.</title>
        <authorList>
            <person name="Jeong H."/>
            <person name="Yim J.H."/>
            <person name="Lee C."/>
            <person name="Choi S.-H."/>
            <person name="Park Y.K."/>
            <person name="Yoon S.H."/>
            <person name="Hur C.-G."/>
            <person name="Kang H.-Y."/>
            <person name="Kim D."/>
            <person name="Lee H.H."/>
            <person name="Park K.H."/>
            <person name="Park S.-H."/>
            <person name="Park H.-S."/>
            <person name="Lee H.K."/>
            <person name="Oh T.K."/>
            <person name="Kim J.F."/>
        </authorList>
    </citation>
    <scope>NUCLEOTIDE SEQUENCE [LARGE SCALE GENOMIC DNA]</scope>
    <source>
        <strain evidence="4 5">KCTC 2396</strain>
    </source>
</reference>
<name>Q2SF02_HAHCH</name>
<dbReference type="SUPFAM" id="SSF53850">
    <property type="entry name" value="Periplasmic binding protein-like II"/>
    <property type="match status" value="1"/>
</dbReference>
<sequence length="257" mass="29628">MAVFLRWFRGLAVVVLLSLALGAGARPLIVVGTPELRYRMELNGVYTGIDVEIVRAILNDLSIEHEFQLIESGARIIREAHQGRVDLVMSFSFKEERAEYLNYPQVAYKDLSWHFFVLTDNQPYITFNTLEDLKNLRIGAVNEWAYTPEFWNSDLNIVKVSRHTLLVEMLLNRRIEAAPMNTQEALYDLRQRGLDKLITYLPKPLVSRPYYNVFVKASVHPDMAKLQAGYDPSLKKLEESGFVADVFKRFLGQFPLE</sequence>
<dbReference type="HOGENOM" id="CLU_064076_8_0_6"/>
<dbReference type="OrthoDB" id="370676at2"/>
<dbReference type="STRING" id="349521.HCH_04057"/>
<proteinExistence type="inferred from homology"/>
<keyword evidence="5" id="KW-1185">Reference proteome</keyword>
<keyword evidence="2" id="KW-0732">Signal</keyword>
<evidence type="ECO:0000313" key="4">
    <source>
        <dbReference type="EMBL" id="ABC30772.1"/>
    </source>
</evidence>
<dbReference type="KEGG" id="hch:HCH_04057"/>
<evidence type="ECO:0000313" key="5">
    <source>
        <dbReference type="Proteomes" id="UP000000238"/>
    </source>
</evidence>